<dbReference type="InterPro" id="IPR005025">
    <property type="entry name" value="FMN_Rdtase-like_dom"/>
</dbReference>
<dbReference type="OrthoDB" id="9812295at2"/>
<gene>
    <name evidence="2" type="ORF">A3841_05505</name>
</gene>
<evidence type="ECO:0000313" key="3">
    <source>
        <dbReference type="Proteomes" id="UP000186551"/>
    </source>
</evidence>
<dbReference type="EMBL" id="LVWA01000012">
    <property type="protein sequence ID" value="OKL38606.1"/>
    <property type="molecule type" value="Genomic_DNA"/>
</dbReference>
<dbReference type="PANTHER" id="PTHR30543">
    <property type="entry name" value="CHROMATE REDUCTASE"/>
    <property type="match status" value="1"/>
</dbReference>
<sequence length="194" mass="21688">MSTTDKLRVAVIIGSTRPGRNGEAVGKWVYEIASKRTDASYELIDLLEVNLPFLDEPNSPAMQKYTKQHTKDWSARINPFDAFVFVTPEYNHGVPAALKNALDFLYKEWNNKAAGFVAYGNAGGARSVEHLRGTVAELQMADVREQVALSLFTDFENYSVFKPASFQEKKLNALLDRLVSWGTALKQVRGQQKG</sequence>
<organism evidence="2 3">
    <name type="scientific">Pontibacter flavimaris</name>
    <dbReference type="NCBI Taxonomy" id="1797110"/>
    <lineage>
        <taxon>Bacteria</taxon>
        <taxon>Pseudomonadati</taxon>
        <taxon>Bacteroidota</taxon>
        <taxon>Cytophagia</taxon>
        <taxon>Cytophagales</taxon>
        <taxon>Hymenobacteraceae</taxon>
        <taxon>Pontibacter</taxon>
    </lineage>
</organism>
<dbReference type="Gene3D" id="3.40.50.360">
    <property type="match status" value="1"/>
</dbReference>
<dbReference type="GO" id="GO:0005829">
    <property type="term" value="C:cytosol"/>
    <property type="evidence" value="ECO:0007669"/>
    <property type="project" value="TreeGrafter"/>
</dbReference>
<evidence type="ECO:0000259" key="1">
    <source>
        <dbReference type="Pfam" id="PF03358"/>
    </source>
</evidence>
<dbReference type="SUPFAM" id="SSF52218">
    <property type="entry name" value="Flavoproteins"/>
    <property type="match status" value="1"/>
</dbReference>
<dbReference type="STRING" id="1797110.A3841_05505"/>
<protein>
    <submittedName>
        <fullName evidence="2">NADPH-dependent FMN reductase</fullName>
    </submittedName>
</protein>
<dbReference type="PANTHER" id="PTHR30543:SF21">
    <property type="entry name" value="NAD(P)H-DEPENDENT FMN REDUCTASE LOT6"/>
    <property type="match status" value="1"/>
</dbReference>
<accession>A0A1Q5P8P4</accession>
<dbReference type="Pfam" id="PF03358">
    <property type="entry name" value="FMN_red"/>
    <property type="match status" value="1"/>
</dbReference>
<proteinExistence type="predicted"/>
<dbReference type="Proteomes" id="UP000186551">
    <property type="component" value="Unassembled WGS sequence"/>
</dbReference>
<dbReference type="AlphaFoldDB" id="A0A1Q5P8P4"/>
<dbReference type="RefSeq" id="WP_073854547.1">
    <property type="nucleotide sequence ID" value="NZ_LVWA01000012.1"/>
</dbReference>
<reference evidence="2 3" key="1">
    <citation type="submission" date="2016-03" db="EMBL/GenBank/DDBJ databases">
        <title>Genome sequence of Pontibacter sp. nov., of the family cytophagaceae, isolated from marine sediment of the Yellow Sea, China.</title>
        <authorList>
            <person name="Zhang G."/>
            <person name="Zhang R."/>
        </authorList>
    </citation>
    <scope>NUCLEOTIDE SEQUENCE [LARGE SCALE GENOMIC DNA]</scope>
    <source>
        <strain evidence="2 3">S10-8</strain>
    </source>
</reference>
<comment type="caution">
    <text evidence="2">The sequence shown here is derived from an EMBL/GenBank/DDBJ whole genome shotgun (WGS) entry which is preliminary data.</text>
</comment>
<dbReference type="InterPro" id="IPR029039">
    <property type="entry name" value="Flavoprotein-like_sf"/>
</dbReference>
<evidence type="ECO:0000313" key="2">
    <source>
        <dbReference type="EMBL" id="OKL38606.1"/>
    </source>
</evidence>
<dbReference type="GO" id="GO:0010181">
    <property type="term" value="F:FMN binding"/>
    <property type="evidence" value="ECO:0007669"/>
    <property type="project" value="TreeGrafter"/>
</dbReference>
<dbReference type="GO" id="GO:0016491">
    <property type="term" value="F:oxidoreductase activity"/>
    <property type="evidence" value="ECO:0007669"/>
    <property type="project" value="InterPro"/>
</dbReference>
<keyword evidence="3" id="KW-1185">Reference proteome</keyword>
<dbReference type="InterPro" id="IPR050712">
    <property type="entry name" value="NAD(P)H-dep_reductase"/>
</dbReference>
<name>A0A1Q5P8P4_9BACT</name>
<feature type="domain" description="NADPH-dependent FMN reductase-like" evidence="1">
    <location>
        <begin position="8"/>
        <end position="152"/>
    </location>
</feature>